<evidence type="ECO:0000256" key="2">
    <source>
        <dbReference type="ARBA" id="ARBA00004123"/>
    </source>
</evidence>
<keyword evidence="7" id="KW-0539">Nucleus</keyword>
<feature type="domain" description="DUF8040" evidence="11">
    <location>
        <begin position="330"/>
        <end position="420"/>
    </location>
</feature>
<reference evidence="12" key="1">
    <citation type="submission" date="2023-07" db="EMBL/GenBank/DDBJ databases">
        <title>A chromosome-level genome assembly of Lolium multiflorum.</title>
        <authorList>
            <person name="Chen Y."/>
            <person name="Copetti D."/>
            <person name="Kolliker R."/>
            <person name="Studer B."/>
        </authorList>
    </citation>
    <scope>NUCLEOTIDE SEQUENCE</scope>
    <source>
        <strain evidence="12">02402/16</strain>
        <tissue evidence="12">Leaf</tissue>
    </source>
</reference>
<evidence type="ECO:0000313" key="13">
    <source>
        <dbReference type="Proteomes" id="UP001231189"/>
    </source>
</evidence>
<evidence type="ECO:0000256" key="8">
    <source>
        <dbReference type="SAM" id="MobiDB-lite"/>
    </source>
</evidence>
<evidence type="ECO:0000259" key="11">
    <source>
        <dbReference type="Pfam" id="PF26138"/>
    </source>
</evidence>
<evidence type="ECO:0000256" key="1">
    <source>
        <dbReference type="ARBA" id="ARBA00001968"/>
    </source>
</evidence>
<dbReference type="Pfam" id="PF13359">
    <property type="entry name" value="DDE_Tnp_4"/>
    <property type="match status" value="1"/>
</dbReference>
<evidence type="ECO:0000259" key="10">
    <source>
        <dbReference type="Pfam" id="PF13359"/>
    </source>
</evidence>
<dbReference type="Proteomes" id="UP001231189">
    <property type="component" value="Unassembled WGS sequence"/>
</dbReference>
<dbReference type="InterPro" id="IPR045249">
    <property type="entry name" value="HARBI1-like"/>
</dbReference>
<comment type="similarity">
    <text evidence="3">Belongs to the HARBI1 family.</text>
</comment>
<dbReference type="GO" id="GO:0046872">
    <property type="term" value="F:metal ion binding"/>
    <property type="evidence" value="ECO:0007669"/>
    <property type="project" value="UniProtKB-KW"/>
</dbReference>
<dbReference type="GO" id="GO:0016787">
    <property type="term" value="F:hydrolase activity"/>
    <property type="evidence" value="ECO:0007669"/>
    <property type="project" value="UniProtKB-KW"/>
</dbReference>
<feature type="region of interest" description="Disordered" evidence="8">
    <location>
        <begin position="224"/>
        <end position="243"/>
    </location>
</feature>
<evidence type="ECO:0000256" key="3">
    <source>
        <dbReference type="ARBA" id="ARBA00006958"/>
    </source>
</evidence>
<keyword evidence="5" id="KW-0479">Metal-binding</keyword>
<dbReference type="GO" id="GO:0004518">
    <property type="term" value="F:nuclease activity"/>
    <property type="evidence" value="ECO:0007669"/>
    <property type="project" value="UniProtKB-KW"/>
</dbReference>
<dbReference type="Pfam" id="PF12776">
    <property type="entry name" value="Myb_DNA-bind_3"/>
    <property type="match status" value="1"/>
</dbReference>
<dbReference type="PANTHER" id="PTHR22930:SF280">
    <property type="entry name" value="OS11G0202600 PROTEIN"/>
    <property type="match status" value="1"/>
</dbReference>
<gene>
    <name evidence="12" type="ORF">QYE76_032311</name>
</gene>
<feature type="compositionally biased region" description="Polar residues" evidence="8">
    <location>
        <begin position="147"/>
        <end position="162"/>
    </location>
</feature>
<dbReference type="EMBL" id="JAUUTY010000007">
    <property type="protein sequence ID" value="KAK1608638.1"/>
    <property type="molecule type" value="Genomic_DNA"/>
</dbReference>
<dbReference type="InterPro" id="IPR058353">
    <property type="entry name" value="DUF8040"/>
</dbReference>
<evidence type="ECO:0000256" key="6">
    <source>
        <dbReference type="ARBA" id="ARBA00022801"/>
    </source>
</evidence>
<evidence type="ECO:0000256" key="7">
    <source>
        <dbReference type="ARBA" id="ARBA00023242"/>
    </source>
</evidence>
<dbReference type="InterPro" id="IPR027806">
    <property type="entry name" value="HARBI1_dom"/>
</dbReference>
<feature type="compositionally biased region" description="Acidic residues" evidence="8">
    <location>
        <begin position="165"/>
        <end position="178"/>
    </location>
</feature>
<comment type="cofactor">
    <cofactor evidence="1">
        <name>a divalent metal cation</name>
        <dbReference type="ChEBI" id="CHEBI:60240"/>
    </cofactor>
</comment>
<feature type="region of interest" description="Disordered" evidence="8">
    <location>
        <begin position="147"/>
        <end position="211"/>
    </location>
</feature>
<dbReference type="PANTHER" id="PTHR22930">
    <property type="match status" value="1"/>
</dbReference>
<sequence>MSSSQPPMEKAKHVKATWDAVAHRVFLDVCIDEVNANNRPVQVLNALGYKNLVENFNKRTKRNYDRKQMKNRWESLKKDYTVWKGLIQHASGLGRDPITHSIDASDDWWAHEIQMCPEAAKFRIAPLQDEEDMRIIFDKNAVTNVTARVPPSSQDRASQSRMNIDEVEGSGCEGEDDALVTPLRGARGTKRGCPYSPSPAAAPRLRTGSGSASRLDRVIDLIENKEKEKEKSRNSVTSPGPAIDPVREEIRRMVALIVEDGAKPGSDDYFYATQLFLIKEYRDVFTCLEEEMESGNDDSDDDMDLYYLLAACTAEECEKAPYAPRTLPLMTGIQYVEARMKNPKKFYKCFRMRRSVFTMLHDTLVASYGLESTSQMSSKESLALFLYMLGAPGSNSQAADRFERSVSTVSKKFHHVLDCVDRMAGDYITPNDPTFTQVHDKLKQPRFWPHFKDAIGAIDGTHIPVQVAEKDKIKYTNRKGFTSQNVLAICDFDMRFTFAVPGWPGSVHDTLVWTDARPRFHNYPHPPHGKYYLVDSGYPNRTGYLAPFKEQRYHVPDFQGAPPQNMQEKFNHLHSSLRNAIERAFGVLKLKWRILLSIPHYHDPLTQTKIITACMCLHNFIRDSKLYDDHFDRMERSSYIYEDSASFSSGHASSSSDGVMGALRQSIAESLVA</sequence>
<evidence type="ECO:0000313" key="12">
    <source>
        <dbReference type="EMBL" id="KAK1608638.1"/>
    </source>
</evidence>
<feature type="domain" description="Myb/SANT-like" evidence="9">
    <location>
        <begin position="17"/>
        <end position="110"/>
    </location>
</feature>
<keyword evidence="4" id="KW-0540">Nuclease</keyword>
<proteinExistence type="inferred from homology"/>
<accession>A0AAD8QWY4</accession>
<protein>
    <submittedName>
        <fullName evidence="12">Uncharacterized protein</fullName>
    </submittedName>
</protein>
<dbReference type="AlphaFoldDB" id="A0AAD8QWY4"/>
<dbReference type="Pfam" id="PF26138">
    <property type="entry name" value="DUF8040"/>
    <property type="match status" value="1"/>
</dbReference>
<feature type="compositionally biased region" description="Basic and acidic residues" evidence="8">
    <location>
        <begin position="224"/>
        <end position="233"/>
    </location>
</feature>
<evidence type="ECO:0000256" key="4">
    <source>
        <dbReference type="ARBA" id="ARBA00022722"/>
    </source>
</evidence>
<dbReference type="GO" id="GO:0005634">
    <property type="term" value="C:nucleus"/>
    <property type="evidence" value="ECO:0007669"/>
    <property type="project" value="UniProtKB-SubCell"/>
</dbReference>
<evidence type="ECO:0000259" key="9">
    <source>
        <dbReference type="Pfam" id="PF12776"/>
    </source>
</evidence>
<keyword evidence="13" id="KW-1185">Reference proteome</keyword>
<name>A0AAD8QWY4_LOLMU</name>
<evidence type="ECO:0000256" key="5">
    <source>
        <dbReference type="ARBA" id="ARBA00022723"/>
    </source>
</evidence>
<comment type="caution">
    <text evidence="12">The sequence shown here is derived from an EMBL/GenBank/DDBJ whole genome shotgun (WGS) entry which is preliminary data.</text>
</comment>
<comment type="subcellular location">
    <subcellularLocation>
        <location evidence="2">Nucleus</location>
    </subcellularLocation>
</comment>
<dbReference type="InterPro" id="IPR024752">
    <property type="entry name" value="Myb/SANT-like_dom"/>
</dbReference>
<keyword evidence="6" id="KW-0378">Hydrolase</keyword>
<feature type="domain" description="DDE Tnp4" evidence="10">
    <location>
        <begin position="458"/>
        <end position="619"/>
    </location>
</feature>
<organism evidence="12 13">
    <name type="scientific">Lolium multiflorum</name>
    <name type="common">Italian ryegrass</name>
    <name type="synonym">Lolium perenne subsp. multiflorum</name>
    <dbReference type="NCBI Taxonomy" id="4521"/>
    <lineage>
        <taxon>Eukaryota</taxon>
        <taxon>Viridiplantae</taxon>
        <taxon>Streptophyta</taxon>
        <taxon>Embryophyta</taxon>
        <taxon>Tracheophyta</taxon>
        <taxon>Spermatophyta</taxon>
        <taxon>Magnoliopsida</taxon>
        <taxon>Liliopsida</taxon>
        <taxon>Poales</taxon>
        <taxon>Poaceae</taxon>
        <taxon>BOP clade</taxon>
        <taxon>Pooideae</taxon>
        <taxon>Poodae</taxon>
        <taxon>Poeae</taxon>
        <taxon>Poeae Chloroplast Group 2 (Poeae type)</taxon>
        <taxon>Loliodinae</taxon>
        <taxon>Loliinae</taxon>
        <taxon>Lolium</taxon>
    </lineage>
</organism>